<evidence type="ECO:0000256" key="1">
    <source>
        <dbReference type="SAM" id="MobiDB-lite"/>
    </source>
</evidence>
<dbReference type="EMBL" id="BPVZ01000011">
    <property type="protein sequence ID" value="GKU97293.1"/>
    <property type="molecule type" value="Genomic_DNA"/>
</dbReference>
<accession>A0AAV5I858</accession>
<dbReference type="InterPro" id="IPR001005">
    <property type="entry name" value="SANT/Myb"/>
</dbReference>
<dbReference type="SUPFAM" id="SSF46689">
    <property type="entry name" value="Homeodomain-like"/>
    <property type="match status" value="1"/>
</dbReference>
<evidence type="ECO:0000313" key="4">
    <source>
        <dbReference type="Proteomes" id="UP001054252"/>
    </source>
</evidence>
<dbReference type="PANTHER" id="PTHR46872">
    <property type="entry name" value="DNA BINDING PROTEIN"/>
    <property type="match status" value="1"/>
</dbReference>
<dbReference type="Proteomes" id="UP001054252">
    <property type="component" value="Unassembled WGS sequence"/>
</dbReference>
<evidence type="ECO:0000313" key="3">
    <source>
        <dbReference type="EMBL" id="GKU97293.1"/>
    </source>
</evidence>
<gene>
    <name evidence="3" type="ORF">SLEP1_g10459</name>
</gene>
<dbReference type="AlphaFoldDB" id="A0AAV5I858"/>
<organism evidence="3 4">
    <name type="scientific">Rubroshorea leprosula</name>
    <dbReference type="NCBI Taxonomy" id="152421"/>
    <lineage>
        <taxon>Eukaryota</taxon>
        <taxon>Viridiplantae</taxon>
        <taxon>Streptophyta</taxon>
        <taxon>Embryophyta</taxon>
        <taxon>Tracheophyta</taxon>
        <taxon>Spermatophyta</taxon>
        <taxon>Magnoliopsida</taxon>
        <taxon>eudicotyledons</taxon>
        <taxon>Gunneridae</taxon>
        <taxon>Pentapetalae</taxon>
        <taxon>rosids</taxon>
        <taxon>malvids</taxon>
        <taxon>Malvales</taxon>
        <taxon>Dipterocarpaceae</taxon>
        <taxon>Rubroshorea</taxon>
    </lineage>
</organism>
<feature type="compositionally biased region" description="Acidic residues" evidence="1">
    <location>
        <begin position="376"/>
        <end position="385"/>
    </location>
</feature>
<feature type="domain" description="Myb-like" evidence="2">
    <location>
        <begin position="240"/>
        <end position="293"/>
    </location>
</feature>
<keyword evidence="4" id="KW-1185">Reference proteome</keyword>
<reference evidence="3 4" key="1">
    <citation type="journal article" date="2021" name="Commun. Biol.">
        <title>The genome of Shorea leprosula (Dipterocarpaceae) highlights the ecological relevance of drought in aseasonal tropical rainforests.</title>
        <authorList>
            <person name="Ng K.K.S."/>
            <person name="Kobayashi M.J."/>
            <person name="Fawcett J.A."/>
            <person name="Hatakeyama M."/>
            <person name="Paape T."/>
            <person name="Ng C.H."/>
            <person name="Ang C.C."/>
            <person name="Tnah L.H."/>
            <person name="Lee C.T."/>
            <person name="Nishiyama T."/>
            <person name="Sese J."/>
            <person name="O'Brien M.J."/>
            <person name="Copetti D."/>
            <person name="Mohd Noor M.I."/>
            <person name="Ong R.C."/>
            <person name="Putra M."/>
            <person name="Sireger I.Z."/>
            <person name="Indrioko S."/>
            <person name="Kosugi Y."/>
            <person name="Izuno A."/>
            <person name="Isagi Y."/>
            <person name="Lee S.L."/>
            <person name="Shimizu K.K."/>
        </authorList>
    </citation>
    <scope>NUCLEOTIDE SEQUENCE [LARGE SCALE GENOMIC DNA]</scope>
    <source>
        <strain evidence="3">214</strain>
    </source>
</reference>
<feature type="region of interest" description="Disordered" evidence="1">
    <location>
        <begin position="356"/>
        <end position="386"/>
    </location>
</feature>
<proteinExistence type="predicted"/>
<feature type="region of interest" description="Disordered" evidence="1">
    <location>
        <begin position="303"/>
        <end position="334"/>
    </location>
</feature>
<comment type="caution">
    <text evidence="3">The sequence shown here is derived from an EMBL/GenBank/DDBJ whole genome shotgun (WGS) entry which is preliminary data.</text>
</comment>
<dbReference type="InterPro" id="IPR009057">
    <property type="entry name" value="Homeodomain-like_sf"/>
</dbReference>
<dbReference type="PANTHER" id="PTHR46872:SF4">
    <property type="entry name" value="MYB-LIKE DOMAIN-CONTAINING PROTEIN"/>
    <property type="match status" value="1"/>
</dbReference>
<dbReference type="Gene3D" id="1.10.10.60">
    <property type="entry name" value="Homeodomain-like"/>
    <property type="match status" value="1"/>
</dbReference>
<dbReference type="Pfam" id="PF00249">
    <property type="entry name" value="Myb_DNA-binding"/>
    <property type="match status" value="1"/>
</dbReference>
<protein>
    <recommendedName>
        <fullName evidence="2">Myb-like domain-containing protein</fullName>
    </recommendedName>
</protein>
<evidence type="ECO:0000259" key="2">
    <source>
        <dbReference type="SMART" id="SM00717"/>
    </source>
</evidence>
<name>A0AAV5I858_9ROSI</name>
<dbReference type="CDD" id="cd00167">
    <property type="entry name" value="SANT"/>
    <property type="match status" value="1"/>
</dbReference>
<sequence>MIHKRPYIEEESQEVASKHQRRLENMNHLSQVINGVIPYDCHKNYHVSGEDEDSFSKCNENGPDASSCIPHFLWVNSSIMEMDAELETAHNLSLFPEYFVPGQDLRTFLQSDETYSSPIDCSPQRRVPIGQEYQADLPEWSEQDLKSLSAHLHASDYQVEPLQSSKLGFMATCVIPMREVEAPKNNSCEGLGTRIDCECLDQGSVRCTRQHVEEAREKLRENLGLEIFEQLGFYDMGEEVAKKWTKEEEQTFHEVVLANPMSLGKNFWDHLPAVFPSRTKKDLVSYYFNVYVLRKRAEQNQFDPVNIDSDDDEWQRPERGSAVDDDNSVVESPPDQVVSAYQKDSEVEDCHEGIVNEDESDSYKDASGAVCRDRTDEEDEGDIDEISGPHIKILTSDCGDGNAFQVLGKIHGTDLYDYDIQDDSCTSFEYQR</sequence>
<dbReference type="SMART" id="SM00717">
    <property type="entry name" value="SANT"/>
    <property type="match status" value="1"/>
</dbReference>